<feature type="chain" id="PRO_5046649198" description="Ig-like domain-containing protein" evidence="4">
    <location>
        <begin position="19"/>
        <end position="550"/>
    </location>
</feature>
<dbReference type="InterPro" id="IPR003599">
    <property type="entry name" value="Ig_sub"/>
</dbReference>
<sequence length="550" mass="60578">MKKIITCFIALLTFSAFCQVPENDLLENAITLNAFPYNHNNLRLDLATSSSISPNICPVGNYNLVYYKFTAEESSEFEVTLEDANNNDIITSFVIIFTAPNLNITDDSELTIVTACSFGANTSFTTIAGQNYYVLVHRGDANETSNIIFQQETITPIPSTERNALIAIYNSTNGSDWNTNTNWNSTNPVGTWYGVTTSNINGTTHVTSIDLGGNNLTGTLPSEIGNFPELTWLGLWGNQISGEVPPEIGNLTSLTGLDLSPNTFSGTIPEEIGNLVNLQILWLNHNGLTGSIPSSFENLINLRELYLIGAVGNSSEWSSSSYSGDFPDLTAAPLEILRIQDNFFTFNDIADEYDTYVANIPDFQFNPQFTLDPPEEPSIDVGENITLSITDTPSTNRNASRSLSTNNYQWFKDDVAIPDTNATTYVITNAQGPDSGIYYCEITNPDLPGYVVKRSNITLDVGGFLSVDEATFNNSVSIFPNPTSDYIYIELPKNNTNTHISIHNILGKKVTELDTTTNQIKLNVSHYSQGIYLVSITNNNNTYIKKIIKK</sequence>
<dbReference type="Pfam" id="PF00560">
    <property type="entry name" value="LRR_1"/>
    <property type="match status" value="4"/>
</dbReference>
<dbReference type="EMBL" id="BAABBI010000001">
    <property type="protein sequence ID" value="GAA3782361.1"/>
    <property type="molecule type" value="Genomic_DNA"/>
</dbReference>
<dbReference type="InterPro" id="IPR051848">
    <property type="entry name" value="PGIP"/>
</dbReference>
<keyword evidence="2 4" id="KW-0732">Signal</keyword>
<dbReference type="SUPFAM" id="SSF52058">
    <property type="entry name" value="L domain-like"/>
    <property type="match status" value="1"/>
</dbReference>
<dbReference type="InterPro" id="IPR013783">
    <property type="entry name" value="Ig-like_fold"/>
</dbReference>
<comment type="subcellular location">
    <subcellularLocation>
        <location evidence="1">Cell envelope</location>
    </subcellularLocation>
</comment>
<dbReference type="Gene3D" id="3.80.10.10">
    <property type="entry name" value="Ribonuclease Inhibitor"/>
    <property type="match status" value="1"/>
</dbReference>
<feature type="signal peptide" evidence="4">
    <location>
        <begin position="1"/>
        <end position="18"/>
    </location>
</feature>
<evidence type="ECO:0000256" key="4">
    <source>
        <dbReference type="SAM" id="SignalP"/>
    </source>
</evidence>
<dbReference type="InterPro" id="IPR032675">
    <property type="entry name" value="LRR_dom_sf"/>
</dbReference>
<dbReference type="Gene3D" id="2.60.40.10">
    <property type="entry name" value="Immunoglobulins"/>
    <property type="match status" value="1"/>
</dbReference>
<dbReference type="SMART" id="SM00409">
    <property type="entry name" value="IG"/>
    <property type="match status" value="1"/>
</dbReference>
<organism evidence="6 7">
    <name type="scientific">Corallibacter vietnamensis</name>
    <dbReference type="NCBI Taxonomy" id="904130"/>
    <lineage>
        <taxon>Bacteria</taxon>
        <taxon>Pseudomonadati</taxon>
        <taxon>Bacteroidota</taxon>
        <taxon>Flavobacteriia</taxon>
        <taxon>Flavobacteriales</taxon>
        <taxon>Flavobacteriaceae</taxon>
        <taxon>Corallibacter</taxon>
    </lineage>
</organism>
<keyword evidence="3" id="KW-1015">Disulfide bond</keyword>
<dbReference type="InterPro" id="IPR001611">
    <property type="entry name" value="Leu-rich_rpt"/>
</dbReference>
<evidence type="ECO:0000256" key="2">
    <source>
        <dbReference type="ARBA" id="ARBA00022729"/>
    </source>
</evidence>
<accession>A0ABP7H216</accession>
<feature type="domain" description="Ig-like" evidence="5">
    <location>
        <begin position="367"/>
        <end position="458"/>
    </location>
</feature>
<reference evidence="7" key="1">
    <citation type="journal article" date="2019" name="Int. J. Syst. Evol. Microbiol.">
        <title>The Global Catalogue of Microorganisms (GCM) 10K type strain sequencing project: providing services to taxonomists for standard genome sequencing and annotation.</title>
        <authorList>
            <consortium name="The Broad Institute Genomics Platform"/>
            <consortium name="The Broad Institute Genome Sequencing Center for Infectious Disease"/>
            <person name="Wu L."/>
            <person name="Ma J."/>
        </authorList>
    </citation>
    <scope>NUCLEOTIDE SEQUENCE [LARGE SCALE GENOMIC DNA]</scope>
    <source>
        <strain evidence="7">JCM 17525</strain>
    </source>
</reference>
<gene>
    <name evidence="6" type="ORF">GCM10022271_13340</name>
</gene>
<evidence type="ECO:0000256" key="1">
    <source>
        <dbReference type="ARBA" id="ARBA00004196"/>
    </source>
</evidence>
<dbReference type="Proteomes" id="UP001501456">
    <property type="component" value="Unassembled WGS sequence"/>
</dbReference>
<evidence type="ECO:0000313" key="6">
    <source>
        <dbReference type="EMBL" id="GAA3782361.1"/>
    </source>
</evidence>
<keyword evidence="7" id="KW-1185">Reference proteome</keyword>
<dbReference type="SUPFAM" id="SSF48726">
    <property type="entry name" value="Immunoglobulin"/>
    <property type="match status" value="1"/>
</dbReference>
<dbReference type="InterPro" id="IPR026444">
    <property type="entry name" value="Secre_tail"/>
</dbReference>
<dbReference type="PROSITE" id="PS50835">
    <property type="entry name" value="IG_LIKE"/>
    <property type="match status" value="1"/>
</dbReference>
<dbReference type="NCBIfam" id="TIGR04183">
    <property type="entry name" value="Por_Secre_tail"/>
    <property type="match status" value="1"/>
</dbReference>
<evidence type="ECO:0000313" key="7">
    <source>
        <dbReference type="Proteomes" id="UP001501456"/>
    </source>
</evidence>
<dbReference type="RefSeq" id="WP_344728595.1">
    <property type="nucleotide sequence ID" value="NZ_BAABBI010000001.1"/>
</dbReference>
<dbReference type="PANTHER" id="PTHR48059:SF30">
    <property type="entry name" value="OS06G0587000 PROTEIN"/>
    <property type="match status" value="1"/>
</dbReference>
<protein>
    <recommendedName>
        <fullName evidence="5">Ig-like domain-containing protein</fullName>
    </recommendedName>
</protein>
<dbReference type="InterPro" id="IPR036179">
    <property type="entry name" value="Ig-like_dom_sf"/>
</dbReference>
<comment type="caution">
    <text evidence="6">The sequence shown here is derived from an EMBL/GenBank/DDBJ whole genome shotgun (WGS) entry which is preliminary data.</text>
</comment>
<evidence type="ECO:0000256" key="3">
    <source>
        <dbReference type="ARBA" id="ARBA00023157"/>
    </source>
</evidence>
<proteinExistence type="predicted"/>
<dbReference type="Pfam" id="PF18962">
    <property type="entry name" value="Por_Secre_tail"/>
    <property type="match status" value="1"/>
</dbReference>
<dbReference type="InterPro" id="IPR007110">
    <property type="entry name" value="Ig-like_dom"/>
</dbReference>
<evidence type="ECO:0000259" key="5">
    <source>
        <dbReference type="PROSITE" id="PS50835"/>
    </source>
</evidence>
<dbReference type="PANTHER" id="PTHR48059">
    <property type="entry name" value="POLYGALACTURONASE INHIBITOR 1"/>
    <property type="match status" value="1"/>
</dbReference>
<name>A0ABP7H216_9FLAO</name>